<evidence type="ECO:0000256" key="16">
    <source>
        <dbReference type="HAMAP-Rule" id="MF_00110"/>
    </source>
</evidence>
<feature type="binding site" evidence="15">
    <location>
        <position position="124"/>
    </location>
    <ligand>
        <name>ATP</name>
        <dbReference type="ChEBI" id="CHEBI:30616"/>
    </ligand>
</feature>
<feature type="binding site" evidence="15">
    <location>
        <position position="86"/>
    </location>
    <ligand>
        <name>substrate</name>
    </ligand>
</feature>
<comment type="cofactor">
    <cofactor evidence="16">
        <name>Co(2+)</name>
        <dbReference type="ChEBI" id="CHEBI:48828"/>
    </cofactor>
    <cofactor evidence="16">
        <name>Zn(2+)</name>
        <dbReference type="ChEBI" id="CHEBI:29105"/>
    </cofactor>
    <text evidence="16">Binds 1 divalent metal cation per subunit. Can use either Co(2+) or Zn(2+).</text>
</comment>
<dbReference type="STRING" id="706587.Desti_1328"/>
<keyword evidence="9 16" id="KW-0547">Nucleotide-binding</keyword>
<protein>
    <recommendedName>
        <fullName evidence="15 16">Multifunctional fusion protein</fullName>
    </recommendedName>
    <domain>
        <recommendedName>
            <fullName evidence="15">Shikimate kinase</fullName>
            <shortName evidence="15">SK</shortName>
            <ecNumber evidence="15">2.7.1.71</ecNumber>
        </recommendedName>
    </domain>
    <domain>
        <recommendedName>
            <fullName evidence="16">3-dehydroquinate synthase</fullName>
            <shortName evidence="16">DHQS</shortName>
            <ecNumber evidence="16">4.2.3.4</ecNumber>
        </recommendedName>
    </domain>
</protein>
<dbReference type="Gene3D" id="3.40.50.1970">
    <property type="match status" value="1"/>
</dbReference>
<feature type="binding site" evidence="16">
    <location>
        <position position="437"/>
    </location>
    <ligand>
        <name>Zn(2+)</name>
        <dbReference type="ChEBI" id="CHEBI:29105"/>
    </ligand>
</feature>
<keyword evidence="14" id="KW-0511">Multifunctional enzyme</keyword>
<evidence type="ECO:0000256" key="11">
    <source>
        <dbReference type="ARBA" id="ARBA00023027"/>
    </source>
</evidence>
<comment type="similarity">
    <text evidence="15">Belongs to the shikimate kinase family.</text>
</comment>
<feature type="binding site" evidence="16">
    <location>
        <begin position="251"/>
        <end position="256"/>
    </location>
    <ligand>
        <name>NAD(+)</name>
        <dbReference type="ChEBI" id="CHEBI:57540"/>
    </ligand>
</feature>
<dbReference type="SUPFAM" id="SSF56796">
    <property type="entry name" value="Dehydroquinate synthase-like"/>
    <property type="match status" value="1"/>
</dbReference>
<evidence type="ECO:0000256" key="1">
    <source>
        <dbReference type="ARBA" id="ARBA00001393"/>
    </source>
</evidence>
<dbReference type="Pfam" id="PF24621">
    <property type="entry name" value="DHQS_C"/>
    <property type="match status" value="1"/>
</dbReference>
<evidence type="ECO:0000256" key="5">
    <source>
        <dbReference type="ARBA" id="ARBA00004661"/>
    </source>
</evidence>
<evidence type="ECO:0000256" key="13">
    <source>
        <dbReference type="ARBA" id="ARBA00023239"/>
    </source>
</evidence>
<dbReference type="RefSeq" id="WP_014809192.1">
    <property type="nucleotide sequence ID" value="NC_018025.1"/>
</dbReference>
<dbReference type="Pfam" id="PF01202">
    <property type="entry name" value="SKI"/>
    <property type="match status" value="1"/>
</dbReference>
<dbReference type="PANTHER" id="PTHR43622:SF7">
    <property type="entry name" value="3-DEHYDROQUINATE SYNTHASE, CHLOROPLASTIC"/>
    <property type="match status" value="1"/>
</dbReference>
<dbReference type="GO" id="GO:0003856">
    <property type="term" value="F:3-dehydroquinate synthase activity"/>
    <property type="evidence" value="ECO:0007669"/>
    <property type="project" value="UniProtKB-UniRule"/>
</dbReference>
<comment type="cofactor">
    <cofactor evidence="2 16">
        <name>NAD(+)</name>
        <dbReference type="ChEBI" id="CHEBI:57540"/>
    </cofactor>
</comment>
<dbReference type="PRINTS" id="PR01100">
    <property type="entry name" value="SHIKIMTKNASE"/>
</dbReference>
<dbReference type="InterPro" id="IPR000623">
    <property type="entry name" value="Shikimate_kinase/TSH1"/>
</dbReference>
<dbReference type="GO" id="GO:0005524">
    <property type="term" value="F:ATP binding"/>
    <property type="evidence" value="ECO:0007669"/>
    <property type="project" value="UniProtKB-UniRule"/>
</dbReference>
<feature type="binding site" evidence="16">
    <location>
        <position position="331"/>
    </location>
    <ligand>
        <name>NAD(+)</name>
        <dbReference type="ChEBI" id="CHEBI:57540"/>
    </ligand>
</feature>
<keyword evidence="10 16" id="KW-0862">Zinc</keyword>
<keyword evidence="12 16" id="KW-0057">Aromatic amino acid biosynthesis</keyword>
<evidence type="ECO:0000256" key="7">
    <source>
        <dbReference type="ARBA" id="ARBA00022605"/>
    </source>
</evidence>
<comment type="function">
    <text evidence="15">Catalyzes the specific phosphorylation of the 3-hydroxyl group of shikimic acid using ATP as a cosubstrate.</text>
</comment>
<dbReference type="PATRIC" id="fig|706587.4.peg.1524"/>
<feature type="binding site" evidence="16">
    <location>
        <position position="364"/>
    </location>
    <ligand>
        <name>Zn(2+)</name>
        <dbReference type="ChEBI" id="CHEBI:29105"/>
    </ligand>
</feature>
<dbReference type="HAMAP" id="MF_00110">
    <property type="entry name" value="DHQ_synthase"/>
    <property type="match status" value="1"/>
</dbReference>
<dbReference type="HAMAP" id="MF_00109">
    <property type="entry name" value="Shikimate_kinase"/>
    <property type="match status" value="1"/>
</dbReference>
<dbReference type="PANTHER" id="PTHR43622">
    <property type="entry name" value="3-DEHYDROQUINATE SYNTHASE"/>
    <property type="match status" value="1"/>
</dbReference>
<dbReference type="EMBL" id="CP003360">
    <property type="protein sequence ID" value="AFM24041.1"/>
    <property type="molecule type" value="Genomic_DNA"/>
</dbReference>
<comment type="subcellular location">
    <subcellularLocation>
        <location evidence="16">Cytoplasm</location>
    </subcellularLocation>
</comment>
<evidence type="ECO:0000256" key="9">
    <source>
        <dbReference type="ARBA" id="ARBA00022741"/>
    </source>
</evidence>
<dbReference type="GO" id="GO:0005737">
    <property type="term" value="C:cytoplasm"/>
    <property type="evidence" value="ECO:0007669"/>
    <property type="project" value="UniProtKB-SubCell"/>
</dbReference>
<keyword evidence="13 16" id="KW-0456">Lyase</keyword>
<keyword evidence="8 16" id="KW-0479">Metal-binding</keyword>
<keyword evidence="15 19" id="KW-0808">Transferase</keyword>
<comment type="similarity">
    <text evidence="16">Belongs to the sugar phosphate cyclases superfamily. Dehydroquinate synthase family.</text>
</comment>
<comment type="caution">
    <text evidence="15">Lacks conserved residue(s) required for the propagation of feature annotation.</text>
</comment>
<dbReference type="InterPro" id="IPR016037">
    <property type="entry name" value="DHQ_synth_AroB"/>
</dbReference>
<keyword evidence="11 16" id="KW-0520">NAD</keyword>
<feature type="binding site" evidence="16">
    <location>
        <begin position="285"/>
        <end position="289"/>
    </location>
    <ligand>
        <name>NAD(+)</name>
        <dbReference type="ChEBI" id="CHEBI:57540"/>
    </ligand>
</feature>
<dbReference type="GO" id="GO:0008652">
    <property type="term" value="P:amino acid biosynthetic process"/>
    <property type="evidence" value="ECO:0007669"/>
    <property type="project" value="UniProtKB-KW"/>
</dbReference>
<dbReference type="SUPFAM" id="SSF52540">
    <property type="entry name" value="P-loop containing nucleoside triphosphate hydrolases"/>
    <property type="match status" value="1"/>
</dbReference>
<keyword evidence="15" id="KW-0460">Magnesium</keyword>
<proteinExistence type="inferred from homology"/>
<feature type="binding site" evidence="16">
    <location>
        <begin position="349"/>
        <end position="352"/>
    </location>
    <ligand>
        <name>NAD(+)</name>
        <dbReference type="ChEBI" id="CHEBI:57540"/>
    </ligand>
</feature>
<dbReference type="CDD" id="cd08195">
    <property type="entry name" value="DHQS"/>
    <property type="match status" value="1"/>
</dbReference>
<comment type="subunit">
    <text evidence="15">Monomer.</text>
</comment>
<dbReference type="Proteomes" id="UP000006055">
    <property type="component" value="Chromosome"/>
</dbReference>
<dbReference type="EC" id="4.2.3.4" evidence="16"/>
<evidence type="ECO:0000256" key="6">
    <source>
        <dbReference type="ARBA" id="ARBA00022490"/>
    </source>
</evidence>
<evidence type="ECO:0000256" key="10">
    <source>
        <dbReference type="ARBA" id="ARBA00022833"/>
    </source>
</evidence>
<keyword evidence="15 19" id="KW-0418">Kinase</keyword>
<dbReference type="InterPro" id="IPR050071">
    <property type="entry name" value="Dehydroquinate_synthase"/>
</dbReference>
<feature type="binding site" evidence="15">
    <location>
        <position position="143"/>
    </location>
    <ligand>
        <name>substrate</name>
    </ligand>
</feature>
<keyword evidence="20" id="KW-1185">Reference proteome</keyword>
<feature type="binding site" evidence="16">
    <location>
        <begin position="309"/>
        <end position="310"/>
    </location>
    <ligand>
        <name>NAD(+)</name>
        <dbReference type="ChEBI" id="CHEBI:57540"/>
    </ligand>
</feature>
<dbReference type="GO" id="GO:0004765">
    <property type="term" value="F:shikimate kinase activity"/>
    <property type="evidence" value="ECO:0007669"/>
    <property type="project" value="UniProtKB-UniRule"/>
</dbReference>
<evidence type="ECO:0000256" key="4">
    <source>
        <dbReference type="ARBA" id="ARBA00003485"/>
    </source>
</evidence>
<dbReference type="GO" id="GO:0000287">
    <property type="term" value="F:magnesium ion binding"/>
    <property type="evidence" value="ECO:0007669"/>
    <property type="project" value="UniProtKB-UniRule"/>
</dbReference>
<evidence type="ECO:0000256" key="2">
    <source>
        <dbReference type="ARBA" id="ARBA00001911"/>
    </source>
</evidence>
<dbReference type="InterPro" id="IPR027417">
    <property type="entry name" value="P-loop_NTPase"/>
</dbReference>
<comment type="pathway">
    <text evidence="15">Metabolic intermediate biosynthesis; chorismate biosynthesis; chorismate from D-erythrose 4-phosphate and phosphoenolpyruvate: step 5/7.</text>
</comment>
<dbReference type="NCBIfam" id="TIGR01357">
    <property type="entry name" value="aroB"/>
    <property type="match status" value="1"/>
</dbReference>
<feature type="domain" description="3-dehydroquinate synthase C-terminal" evidence="18">
    <location>
        <begin position="361"/>
        <end position="496"/>
    </location>
</feature>
<dbReference type="eggNOG" id="COG0703">
    <property type="taxonomic scope" value="Bacteria"/>
</dbReference>
<dbReference type="CDD" id="cd00464">
    <property type="entry name" value="SK"/>
    <property type="match status" value="1"/>
</dbReference>
<comment type="catalytic activity">
    <reaction evidence="1 16">
        <text>7-phospho-2-dehydro-3-deoxy-D-arabino-heptonate = 3-dehydroquinate + phosphate</text>
        <dbReference type="Rhea" id="RHEA:21968"/>
        <dbReference type="ChEBI" id="CHEBI:32364"/>
        <dbReference type="ChEBI" id="CHEBI:43474"/>
        <dbReference type="ChEBI" id="CHEBI:58394"/>
        <dbReference type="EC" id="4.2.3.4"/>
    </reaction>
</comment>
<dbReference type="KEGG" id="dti:Desti_1328"/>
<feature type="binding site" evidence="15">
    <location>
        <position position="64"/>
    </location>
    <ligand>
        <name>substrate</name>
    </ligand>
</feature>
<evidence type="ECO:0000256" key="15">
    <source>
        <dbReference type="HAMAP-Rule" id="MF_00109"/>
    </source>
</evidence>
<name>I4C3A0_DESTA</name>
<evidence type="ECO:0000313" key="20">
    <source>
        <dbReference type="Proteomes" id="UP000006055"/>
    </source>
</evidence>
<feature type="binding site" evidence="15">
    <location>
        <position position="22"/>
    </location>
    <ligand>
        <name>Mg(2+)</name>
        <dbReference type="ChEBI" id="CHEBI:18420"/>
    </ligand>
</feature>
<keyword evidence="7 16" id="KW-0028">Amino-acid biosynthesis</keyword>
<feature type="binding site" evidence="16">
    <location>
        <position position="421"/>
    </location>
    <ligand>
        <name>Zn(2+)</name>
        <dbReference type="ChEBI" id="CHEBI:29105"/>
    </ligand>
</feature>
<dbReference type="InterPro" id="IPR031322">
    <property type="entry name" value="Shikimate/glucono_kinase"/>
</dbReference>
<dbReference type="Pfam" id="PF01761">
    <property type="entry name" value="DHQ_synthase"/>
    <property type="match status" value="1"/>
</dbReference>
<dbReference type="GO" id="GO:0009423">
    <property type="term" value="P:chorismate biosynthetic process"/>
    <property type="evidence" value="ECO:0007669"/>
    <property type="project" value="UniProtKB-UniRule"/>
</dbReference>
<feature type="binding site" evidence="15">
    <location>
        <begin position="18"/>
        <end position="23"/>
    </location>
    <ligand>
        <name>ATP</name>
        <dbReference type="ChEBI" id="CHEBI:30616"/>
    </ligand>
</feature>
<dbReference type="OrthoDB" id="9806583at2"/>
<evidence type="ECO:0000313" key="19">
    <source>
        <dbReference type="EMBL" id="AFM24041.1"/>
    </source>
</evidence>
<evidence type="ECO:0000256" key="8">
    <source>
        <dbReference type="ARBA" id="ARBA00022723"/>
    </source>
</evidence>
<dbReference type="EC" id="2.7.1.71" evidence="15"/>
<feature type="binding site" evidence="16">
    <location>
        <position position="322"/>
    </location>
    <ligand>
        <name>NAD(+)</name>
        <dbReference type="ChEBI" id="CHEBI:57540"/>
    </ligand>
</feature>
<evidence type="ECO:0000256" key="3">
    <source>
        <dbReference type="ARBA" id="ARBA00001947"/>
    </source>
</evidence>
<evidence type="ECO:0000259" key="18">
    <source>
        <dbReference type="Pfam" id="PF24621"/>
    </source>
</evidence>
<evidence type="ECO:0000256" key="12">
    <source>
        <dbReference type="ARBA" id="ARBA00023141"/>
    </source>
</evidence>
<gene>
    <name evidence="16" type="primary">aroB</name>
    <name evidence="15" type="synonym">aroK</name>
    <name evidence="19" type="ordered locus">Desti_1328</name>
</gene>
<comment type="cofactor">
    <cofactor evidence="3">
        <name>Zn(2+)</name>
        <dbReference type="ChEBI" id="CHEBI:29105"/>
    </cofactor>
</comment>
<dbReference type="UniPathway" id="UPA00053">
    <property type="reaction ID" value="UER00085"/>
</dbReference>
<reference evidence="20" key="1">
    <citation type="submission" date="2012-06" db="EMBL/GenBank/DDBJ databases">
        <title>Complete sequence of chromosome of Desulfomonile tiedjei DSM 6799.</title>
        <authorList>
            <person name="Lucas S."/>
            <person name="Copeland A."/>
            <person name="Lapidus A."/>
            <person name="Glavina del Rio T."/>
            <person name="Dalin E."/>
            <person name="Tice H."/>
            <person name="Bruce D."/>
            <person name="Goodwin L."/>
            <person name="Pitluck S."/>
            <person name="Peters L."/>
            <person name="Ovchinnikova G."/>
            <person name="Zeytun A."/>
            <person name="Lu M."/>
            <person name="Kyrpides N."/>
            <person name="Mavromatis K."/>
            <person name="Ivanova N."/>
            <person name="Brettin T."/>
            <person name="Detter J.C."/>
            <person name="Han C."/>
            <person name="Larimer F."/>
            <person name="Land M."/>
            <person name="Hauser L."/>
            <person name="Markowitz V."/>
            <person name="Cheng J.-F."/>
            <person name="Hugenholtz P."/>
            <person name="Woyke T."/>
            <person name="Wu D."/>
            <person name="Spring S."/>
            <person name="Schroeder M."/>
            <person name="Brambilla E."/>
            <person name="Klenk H.-P."/>
            <person name="Eisen J.A."/>
        </authorList>
    </citation>
    <scope>NUCLEOTIDE SEQUENCE [LARGE SCALE GENOMIC DNA]</scope>
    <source>
        <strain evidence="20">ATCC 49306 / DSM 6799 / DCB-1</strain>
    </source>
</reference>
<accession>I4C3A0</accession>
<organism evidence="19 20">
    <name type="scientific">Desulfomonile tiedjei (strain ATCC 49306 / DSM 6799 / DCB-1)</name>
    <dbReference type="NCBI Taxonomy" id="706587"/>
    <lineage>
        <taxon>Bacteria</taxon>
        <taxon>Pseudomonadati</taxon>
        <taxon>Thermodesulfobacteriota</taxon>
        <taxon>Desulfomonilia</taxon>
        <taxon>Desulfomonilales</taxon>
        <taxon>Desulfomonilaceae</taxon>
        <taxon>Desulfomonile</taxon>
    </lineage>
</organism>
<feature type="binding site" evidence="15">
    <location>
        <position position="40"/>
    </location>
    <ligand>
        <name>substrate</name>
    </ligand>
</feature>
<comment type="catalytic activity">
    <reaction evidence="15">
        <text>shikimate + ATP = 3-phosphoshikimate + ADP + H(+)</text>
        <dbReference type="Rhea" id="RHEA:13121"/>
        <dbReference type="ChEBI" id="CHEBI:15378"/>
        <dbReference type="ChEBI" id="CHEBI:30616"/>
        <dbReference type="ChEBI" id="CHEBI:36208"/>
        <dbReference type="ChEBI" id="CHEBI:145989"/>
        <dbReference type="ChEBI" id="CHEBI:456216"/>
        <dbReference type="EC" id="2.7.1.71"/>
    </reaction>
</comment>
<evidence type="ECO:0000259" key="17">
    <source>
        <dbReference type="Pfam" id="PF01761"/>
    </source>
</evidence>
<evidence type="ECO:0000256" key="14">
    <source>
        <dbReference type="ARBA" id="ARBA00023268"/>
    </source>
</evidence>
<dbReference type="HOGENOM" id="CLU_001201_5_1_7"/>
<dbReference type="FunFam" id="3.40.50.1970:FF:000007">
    <property type="entry name" value="Pentafunctional AROM polypeptide"/>
    <property type="match status" value="1"/>
</dbReference>
<comment type="function">
    <text evidence="4 16">Catalyzes the conversion of 3-deoxy-D-arabino-heptulosonate 7-phosphate (DAHP) to dehydroquinate (DHQ).</text>
</comment>
<dbReference type="GO" id="GO:0009073">
    <property type="term" value="P:aromatic amino acid family biosynthetic process"/>
    <property type="evidence" value="ECO:0007669"/>
    <property type="project" value="UniProtKB-KW"/>
</dbReference>
<dbReference type="Gene3D" id="3.40.50.300">
    <property type="entry name" value="P-loop containing nucleotide triphosphate hydrolases"/>
    <property type="match status" value="1"/>
</dbReference>
<keyword evidence="15" id="KW-0067">ATP-binding</keyword>
<comment type="pathway">
    <text evidence="5 16">Metabolic intermediate biosynthesis; chorismate biosynthesis; chorismate from D-erythrose 4-phosphate and phosphoenolpyruvate: step 2/7.</text>
</comment>
<dbReference type="Gene3D" id="1.20.1090.10">
    <property type="entry name" value="Dehydroquinate synthase-like - alpha domain"/>
    <property type="match status" value="1"/>
</dbReference>
<dbReference type="AlphaFoldDB" id="I4C3A0"/>
<dbReference type="eggNOG" id="COG0337">
    <property type="taxonomic scope" value="Bacteria"/>
</dbReference>
<comment type="cofactor">
    <cofactor evidence="15">
        <name>Mg(2+)</name>
        <dbReference type="ChEBI" id="CHEBI:18420"/>
    </cofactor>
    <text evidence="15">Binds 1 Mg(2+) ion per subunit.</text>
</comment>
<keyword evidence="16" id="KW-0170">Cobalt</keyword>
<feature type="domain" description="3-dehydroquinate synthase N-terminal" evidence="17">
    <location>
        <begin position="247"/>
        <end position="358"/>
    </location>
</feature>
<dbReference type="InterPro" id="IPR030960">
    <property type="entry name" value="DHQS/DOIS_N"/>
</dbReference>
<keyword evidence="6 16" id="KW-0963">Cytoplasm</keyword>
<dbReference type="InterPro" id="IPR056179">
    <property type="entry name" value="DHQS_C"/>
</dbReference>
<sequence length="532" mass="57491">MPSSITYPGNIILTGFMGTGKSVVGKRLAALLGRNFLDTDTIIEQGSGKSVAAIFSQEGEQCFRGYEKEVCRELSETRGFVIATGGGMLLDPENRKLLSRNGIIIRLDASIPTILHRTQRHQHRPLLNCEDSEQRIKSLLAGRSAAYASLPFHVDTTGMEPDETAHRALNIVRDVDGSSQFIPVKTHDRGGYTIVLGPEMLRTAGTMLRDRGISSKCMVVTDDVVADKYLQILLGSLKASGFNPEACIIRSGEPSKNLSEVQKLYEAFLKYGLDRSGAVIALGGGVVGDLAGFAAATYMRGVHLVQCPTTLLAMVDSSVGGKTGVDLPQGKNLVGAFKQPLITIADTACLQTLPHKEFLMGMAESIKHAVIRDPELFEHFEKANPNDSGVESIAQSIRVKVDTVEQDPFESGLRETLNLGHTVGHALEKCSNYSLLHGEAVSIGLVAAARLSSETGLCEQTVSQRVEALLERVGLPVRHTMDPQELVVAMTSDKKTRDGQIRFVLIRSIGEVQYGCSVASGVLLHVLSELRV</sequence>